<protein>
    <submittedName>
        <fullName evidence="3">Putative NADH dehydrogenase</fullName>
    </submittedName>
</protein>
<dbReference type="PANTHER" id="PTHR43000">
    <property type="entry name" value="DTDP-D-GLUCOSE 4,6-DEHYDRATASE-RELATED"/>
    <property type="match status" value="1"/>
</dbReference>
<dbReference type="Gene3D" id="3.90.25.10">
    <property type="entry name" value="UDP-galactose 4-epimerase, domain 1"/>
    <property type="match status" value="1"/>
</dbReference>
<evidence type="ECO:0000259" key="2">
    <source>
        <dbReference type="Pfam" id="PF01370"/>
    </source>
</evidence>
<evidence type="ECO:0000313" key="3">
    <source>
        <dbReference type="EMBL" id="QJA60844.1"/>
    </source>
</evidence>
<dbReference type="InterPro" id="IPR036291">
    <property type="entry name" value="NAD(P)-bd_dom_sf"/>
</dbReference>
<name>A0A6M3ITW1_9ZZZZ</name>
<proteinExistence type="inferred from homology"/>
<dbReference type="CDD" id="cd08946">
    <property type="entry name" value="SDR_e"/>
    <property type="match status" value="1"/>
</dbReference>
<evidence type="ECO:0000313" key="4">
    <source>
        <dbReference type="EMBL" id="QJA72630.1"/>
    </source>
</evidence>
<dbReference type="EMBL" id="MT141967">
    <property type="protein sequence ID" value="QJA72630.1"/>
    <property type="molecule type" value="Genomic_DNA"/>
</dbReference>
<gene>
    <name evidence="4" type="ORF">MM415A02660_0002</name>
    <name evidence="3" type="ORF">MM415B01042_0019</name>
</gene>
<reference evidence="3" key="1">
    <citation type="submission" date="2020-03" db="EMBL/GenBank/DDBJ databases">
        <title>The deep terrestrial virosphere.</title>
        <authorList>
            <person name="Holmfeldt K."/>
            <person name="Nilsson E."/>
            <person name="Simone D."/>
            <person name="Lopez-Fernandez M."/>
            <person name="Wu X."/>
            <person name="de Brujin I."/>
            <person name="Lundin D."/>
            <person name="Andersson A."/>
            <person name="Bertilsson S."/>
            <person name="Dopson M."/>
        </authorList>
    </citation>
    <scope>NUCLEOTIDE SEQUENCE</scope>
    <source>
        <strain evidence="4">MM415A02660</strain>
        <strain evidence="3">MM415B01042</strain>
    </source>
</reference>
<evidence type="ECO:0000256" key="1">
    <source>
        <dbReference type="ARBA" id="ARBA00007637"/>
    </source>
</evidence>
<comment type="similarity">
    <text evidence="1">Belongs to the NAD(P)-dependent epimerase/dehydratase family.</text>
</comment>
<dbReference type="EMBL" id="MT141422">
    <property type="protein sequence ID" value="QJA60844.1"/>
    <property type="molecule type" value="Genomic_DNA"/>
</dbReference>
<accession>A0A6M3ITW1</accession>
<dbReference type="Gene3D" id="3.40.50.720">
    <property type="entry name" value="NAD(P)-binding Rossmann-like Domain"/>
    <property type="match status" value="1"/>
</dbReference>
<dbReference type="AlphaFoldDB" id="A0A6M3ITW1"/>
<dbReference type="Pfam" id="PF01370">
    <property type="entry name" value="Epimerase"/>
    <property type="match status" value="1"/>
</dbReference>
<sequence length="335" mass="38356">MKNKKRILLIGGGGFIGHSVAIRLKQLGYDVSIIDCFQVNNFLNTLSDKSVYDKYNPFCQERIKLLMDNEINIYIEDARKYNELSYLIYKEVQPDIIIHLAAVSHADISNKKAHNTFDHSLRTLENALDASIKGGIVKQFIYFSSSMVYGDWTEEVVTEESPTNPLGVYGSLKLAGEMIVRSYGRVFNLPYTIVRPSALYGERCISRRIVQVFIENALEGRDLIIKGDINQKLDFTYIDDFVQGLCLIVGNEKAYNETFNLTYGEGRSIFDLVHILDRLIGVAIQRVEETDKNKPSRGTLSVDNAMRLLGYDPRYNLERGVEKYSGWYKRRNWGQ</sequence>
<feature type="domain" description="NAD-dependent epimerase/dehydratase" evidence="2">
    <location>
        <begin position="7"/>
        <end position="261"/>
    </location>
</feature>
<organism evidence="3">
    <name type="scientific">viral metagenome</name>
    <dbReference type="NCBI Taxonomy" id="1070528"/>
    <lineage>
        <taxon>unclassified sequences</taxon>
        <taxon>metagenomes</taxon>
        <taxon>organismal metagenomes</taxon>
    </lineage>
</organism>
<dbReference type="SUPFAM" id="SSF51735">
    <property type="entry name" value="NAD(P)-binding Rossmann-fold domains"/>
    <property type="match status" value="1"/>
</dbReference>
<dbReference type="InterPro" id="IPR001509">
    <property type="entry name" value="Epimerase_deHydtase"/>
</dbReference>